<dbReference type="Proteomes" id="UP001227317">
    <property type="component" value="Unassembled WGS sequence"/>
</dbReference>
<organism evidence="2 3">
    <name type="scientific">Azospirillum isscasi</name>
    <dbReference type="NCBI Taxonomy" id="3053926"/>
    <lineage>
        <taxon>Bacteria</taxon>
        <taxon>Pseudomonadati</taxon>
        <taxon>Pseudomonadota</taxon>
        <taxon>Alphaproteobacteria</taxon>
        <taxon>Rhodospirillales</taxon>
        <taxon>Azospirillaceae</taxon>
        <taxon>Azospirillum</taxon>
    </lineage>
</organism>
<feature type="domain" description="ATPase AAA-type core" evidence="1">
    <location>
        <begin position="201"/>
        <end position="271"/>
    </location>
</feature>
<keyword evidence="3" id="KW-1185">Reference proteome</keyword>
<dbReference type="InterPro" id="IPR051396">
    <property type="entry name" value="Bact_Antivir_Def_Nuclease"/>
</dbReference>
<protein>
    <submittedName>
        <fullName evidence="2">AAA family ATPase</fullName>
    </submittedName>
</protein>
<evidence type="ECO:0000313" key="2">
    <source>
        <dbReference type="EMBL" id="MDQ2103435.1"/>
    </source>
</evidence>
<dbReference type="RefSeq" id="WP_306706415.1">
    <property type="nucleotide sequence ID" value="NZ_JAUJFI010000048.1"/>
</dbReference>
<gene>
    <name evidence="2" type="ORF">QSG27_12115</name>
</gene>
<dbReference type="Pfam" id="PF13304">
    <property type="entry name" value="AAA_21"/>
    <property type="match status" value="1"/>
</dbReference>
<evidence type="ECO:0000313" key="3">
    <source>
        <dbReference type="Proteomes" id="UP001227317"/>
    </source>
</evidence>
<dbReference type="PANTHER" id="PTHR43581:SF4">
    <property type="entry name" value="ATP_GTP PHOSPHATASE"/>
    <property type="match status" value="1"/>
</dbReference>
<comment type="caution">
    <text evidence="2">The sequence shown here is derived from an EMBL/GenBank/DDBJ whole genome shotgun (WGS) entry which is preliminary data.</text>
</comment>
<reference evidence="2 3" key="1">
    <citation type="submission" date="2023-06" db="EMBL/GenBank/DDBJ databases">
        <title>Azospirillum isscasensis sp.nov, a bacterium isolated from rhizosphere soil of rice.</title>
        <authorList>
            <person name="Wang H."/>
        </authorList>
    </citation>
    <scope>NUCLEOTIDE SEQUENCE [LARGE SCALE GENOMIC DNA]</scope>
    <source>
        <strain evidence="2 3">C340-1</strain>
    </source>
</reference>
<dbReference type="InterPro" id="IPR027417">
    <property type="entry name" value="P-loop_NTPase"/>
</dbReference>
<dbReference type="Gene3D" id="3.40.50.300">
    <property type="entry name" value="P-loop containing nucleotide triphosphate hydrolases"/>
    <property type="match status" value="1"/>
</dbReference>
<dbReference type="InterPro" id="IPR003959">
    <property type="entry name" value="ATPase_AAA_core"/>
</dbReference>
<sequence length="370" mass="41934">MKTEAATKERSKFIALLDSISAGNVYFVTGKNGSGKSRFFAYATQTMCEAQLTAAPQTSRLLCLSGTMHDKYPRIIYKYSPEIGGVVYLGNKVNNNMVSDIAPFRTLCYHMVRNASAKEYLFHARSVMERLNFDQRIKLKFRYAKNRKVEAFGAVDPQVDYVLDTFKNDPRLMDRYLEHISAGNILLADMCFFRNQEEYGLDELSSGEKQYALALLGFIFCGSRNSVVFYDEPENSLHPSWQLSIVKDLAEVASDFHHGSTLIVATHSPLIASSVRNGSVYVCDLPAGQNWQRSDLYGRTSDTVLREQFHLFSARSPEVAKIINTCLTYISRNQTGGDEFHQAQDQLRSYNLDLTPDDPLYEVVTTIMRF</sequence>
<accession>A0ABU0WGZ5</accession>
<dbReference type="SUPFAM" id="SSF52540">
    <property type="entry name" value="P-loop containing nucleoside triphosphate hydrolases"/>
    <property type="match status" value="1"/>
</dbReference>
<evidence type="ECO:0000259" key="1">
    <source>
        <dbReference type="Pfam" id="PF13304"/>
    </source>
</evidence>
<dbReference type="EMBL" id="JAUJFI010000048">
    <property type="protein sequence ID" value="MDQ2103435.1"/>
    <property type="molecule type" value="Genomic_DNA"/>
</dbReference>
<dbReference type="PANTHER" id="PTHR43581">
    <property type="entry name" value="ATP/GTP PHOSPHATASE"/>
    <property type="match status" value="1"/>
</dbReference>
<name>A0ABU0WGZ5_9PROT</name>
<proteinExistence type="predicted"/>